<evidence type="ECO:0000259" key="2">
    <source>
        <dbReference type="Pfam" id="PF13302"/>
    </source>
</evidence>
<dbReference type="PANTHER" id="PTHR43792:SF1">
    <property type="entry name" value="N-ACETYLTRANSFERASE DOMAIN-CONTAINING PROTEIN"/>
    <property type="match status" value="1"/>
</dbReference>
<dbReference type="KEGG" id="tom:BWR18_13940"/>
<dbReference type="InterPro" id="IPR016181">
    <property type="entry name" value="Acyl_CoA_acyltransferase"/>
</dbReference>
<evidence type="ECO:0000256" key="1">
    <source>
        <dbReference type="SAM" id="MobiDB-lite"/>
    </source>
</evidence>
<dbReference type="AlphaFoldDB" id="A0A1P8N0P4"/>
<feature type="domain" description="N-acetyltransferase" evidence="2">
    <location>
        <begin position="8"/>
        <end position="143"/>
    </location>
</feature>
<dbReference type="InterPro" id="IPR000182">
    <property type="entry name" value="GNAT_dom"/>
</dbReference>
<sequence>MPTLETERLVLRAPAQADFPAFAAYCASPRATFSWGQIGADRAWSEFAAAIGSWPLMGFGAWSIEDRASGTYCGEVLLQQPAHFPEPELGWTLMEEAEGKGIAFEAATAARDWFAAHHSDKSLVSYITPGNTRSEALAARLGAAHDPDAPLPDGETPAETAVYRHRSAA</sequence>
<gene>
    <name evidence="3" type="ORF">BWR18_13940</name>
</gene>
<dbReference type="Proteomes" id="UP000186336">
    <property type="component" value="Chromosome"/>
</dbReference>
<protein>
    <recommendedName>
        <fullName evidence="2">N-acetyltransferase domain-containing protein</fullName>
    </recommendedName>
</protein>
<reference evidence="3 4" key="1">
    <citation type="submission" date="2017-01" db="EMBL/GenBank/DDBJ databases">
        <title>Complete genome of Tateyamaria omphalii DOK1-4 isolated from seawater in Dokdo.</title>
        <authorList>
            <person name="Kim J.H."/>
            <person name="Chi W.-J."/>
        </authorList>
    </citation>
    <scope>NUCLEOTIDE SEQUENCE [LARGE SCALE GENOMIC DNA]</scope>
    <source>
        <strain evidence="3 4">DOK1-4</strain>
    </source>
</reference>
<dbReference type="STRING" id="299262.BWR18_13940"/>
<proteinExistence type="predicted"/>
<dbReference type="InterPro" id="IPR051531">
    <property type="entry name" value="N-acetyltransferase"/>
</dbReference>
<dbReference type="Gene3D" id="3.40.630.30">
    <property type="match status" value="1"/>
</dbReference>
<evidence type="ECO:0000313" key="4">
    <source>
        <dbReference type="Proteomes" id="UP000186336"/>
    </source>
</evidence>
<dbReference type="PANTHER" id="PTHR43792">
    <property type="entry name" value="GNAT FAMILY, PUTATIVE (AFU_ORTHOLOGUE AFUA_3G00765)-RELATED-RELATED"/>
    <property type="match status" value="1"/>
</dbReference>
<dbReference type="OrthoDB" id="6293260at2"/>
<keyword evidence="4" id="KW-1185">Reference proteome</keyword>
<feature type="region of interest" description="Disordered" evidence="1">
    <location>
        <begin position="143"/>
        <end position="169"/>
    </location>
</feature>
<dbReference type="GO" id="GO:0016747">
    <property type="term" value="F:acyltransferase activity, transferring groups other than amino-acyl groups"/>
    <property type="evidence" value="ECO:0007669"/>
    <property type="project" value="InterPro"/>
</dbReference>
<dbReference type="EMBL" id="CP019312">
    <property type="protein sequence ID" value="APX13895.1"/>
    <property type="molecule type" value="Genomic_DNA"/>
</dbReference>
<organism evidence="3 4">
    <name type="scientific">Tateyamaria omphalii</name>
    <dbReference type="NCBI Taxonomy" id="299262"/>
    <lineage>
        <taxon>Bacteria</taxon>
        <taxon>Pseudomonadati</taxon>
        <taxon>Pseudomonadota</taxon>
        <taxon>Alphaproteobacteria</taxon>
        <taxon>Rhodobacterales</taxon>
        <taxon>Roseobacteraceae</taxon>
        <taxon>Tateyamaria</taxon>
    </lineage>
</organism>
<dbReference type="Pfam" id="PF13302">
    <property type="entry name" value="Acetyltransf_3"/>
    <property type="match status" value="1"/>
</dbReference>
<name>A0A1P8N0P4_9RHOB</name>
<evidence type="ECO:0000313" key="3">
    <source>
        <dbReference type="EMBL" id="APX13895.1"/>
    </source>
</evidence>
<accession>A0A1P8N0P4</accession>
<dbReference type="SUPFAM" id="SSF55729">
    <property type="entry name" value="Acyl-CoA N-acyltransferases (Nat)"/>
    <property type="match status" value="1"/>
</dbReference>